<evidence type="ECO:0000256" key="3">
    <source>
        <dbReference type="ARBA" id="ARBA00023204"/>
    </source>
</evidence>
<dbReference type="STRING" id="50376.A0A517KZ02"/>
<dbReference type="PANTHER" id="PTHR15272">
    <property type="entry name" value="CHROMATIN ASSEMBLY FACTOR 1 SUBUNIT A CAF-1 SUBUNIT A"/>
    <property type="match status" value="1"/>
</dbReference>
<feature type="compositionally biased region" description="Basic and acidic residues" evidence="5">
    <location>
        <begin position="94"/>
        <end position="178"/>
    </location>
</feature>
<dbReference type="GO" id="GO:0006334">
    <property type="term" value="P:nucleosome assembly"/>
    <property type="evidence" value="ECO:0007669"/>
    <property type="project" value="TreeGrafter"/>
</dbReference>
<reference evidence="8 9" key="1">
    <citation type="submission" date="2019-07" db="EMBL/GenBank/DDBJ databases">
        <title>Finished genome of Venturia effusa.</title>
        <authorList>
            <person name="Young C.A."/>
            <person name="Cox M.P."/>
            <person name="Ganley A.R.D."/>
            <person name="David W.J."/>
        </authorList>
    </citation>
    <scope>NUCLEOTIDE SEQUENCE [LARGE SCALE GENOMIC DNA]</scope>
    <source>
        <strain evidence="9">albino</strain>
    </source>
</reference>
<accession>A0A517KZ02</accession>
<feature type="region of interest" description="Disordered" evidence="5">
    <location>
        <begin position="1"/>
        <end position="178"/>
    </location>
</feature>
<feature type="domain" description="Chromatin assembly factor 1 subunit A dimerization" evidence="6">
    <location>
        <begin position="296"/>
        <end position="370"/>
    </location>
</feature>
<evidence type="ECO:0000259" key="6">
    <source>
        <dbReference type="Pfam" id="PF12253"/>
    </source>
</evidence>
<dbReference type="Pfam" id="PF21796">
    <property type="entry name" value="Cac1_C"/>
    <property type="match status" value="1"/>
</dbReference>
<dbReference type="PANTHER" id="PTHR15272:SF0">
    <property type="entry name" value="CHROMATIN ASSEMBLY FACTOR 1 SUBUNIT A"/>
    <property type="match status" value="1"/>
</dbReference>
<evidence type="ECO:0000256" key="4">
    <source>
        <dbReference type="ARBA" id="ARBA00023242"/>
    </source>
</evidence>
<dbReference type="InterPro" id="IPR022043">
    <property type="entry name" value="CAF1A_DD"/>
</dbReference>
<dbReference type="Proteomes" id="UP000316270">
    <property type="component" value="Chromosome 2"/>
</dbReference>
<evidence type="ECO:0000256" key="5">
    <source>
        <dbReference type="SAM" id="MobiDB-lite"/>
    </source>
</evidence>
<dbReference type="Pfam" id="PF12253">
    <property type="entry name" value="CAF1A_dimeriz"/>
    <property type="match status" value="1"/>
</dbReference>
<evidence type="ECO:0000313" key="9">
    <source>
        <dbReference type="Proteomes" id="UP000316270"/>
    </source>
</evidence>
<organism evidence="8 9">
    <name type="scientific">Venturia effusa</name>
    <dbReference type="NCBI Taxonomy" id="50376"/>
    <lineage>
        <taxon>Eukaryota</taxon>
        <taxon>Fungi</taxon>
        <taxon>Dikarya</taxon>
        <taxon>Ascomycota</taxon>
        <taxon>Pezizomycotina</taxon>
        <taxon>Dothideomycetes</taxon>
        <taxon>Pleosporomycetidae</taxon>
        <taxon>Venturiales</taxon>
        <taxon>Venturiaceae</taxon>
        <taxon>Venturia</taxon>
    </lineage>
</organism>
<evidence type="ECO:0000259" key="7">
    <source>
        <dbReference type="Pfam" id="PF21796"/>
    </source>
</evidence>
<evidence type="ECO:0000256" key="1">
    <source>
        <dbReference type="ARBA" id="ARBA00004123"/>
    </source>
</evidence>
<feature type="domain" description="Chromatin assembly factor 1 subunit Cac1-like C-terminal" evidence="7">
    <location>
        <begin position="509"/>
        <end position="567"/>
    </location>
</feature>
<gene>
    <name evidence="8" type="ORF">FKW77_000920</name>
</gene>
<keyword evidence="3" id="KW-0234">DNA repair</keyword>
<proteinExistence type="predicted"/>
<name>A0A517KZ02_9PEZI</name>
<keyword evidence="2" id="KW-0227">DNA damage</keyword>
<evidence type="ECO:0000313" key="8">
    <source>
        <dbReference type="EMBL" id="QDS68604.1"/>
    </source>
</evidence>
<dbReference type="InterPro" id="IPR048800">
    <property type="entry name" value="Cac1-like_C"/>
</dbReference>
<dbReference type="AlphaFoldDB" id="A0A517KZ02"/>
<feature type="region of interest" description="Disordered" evidence="5">
    <location>
        <begin position="342"/>
        <end position="388"/>
    </location>
</feature>
<dbReference type="GO" id="GO:0005634">
    <property type="term" value="C:nucleus"/>
    <property type="evidence" value="ECO:0007669"/>
    <property type="project" value="UniProtKB-SubCell"/>
</dbReference>
<dbReference type="OrthoDB" id="79480at2759"/>
<protein>
    <submittedName>
        <fullName evidence="8">Uncharacterized protein</fullName>
    </submittedName>
</protein>
<keyword evidence="9" id="KW-1185">Reference proteome</keyword>
<sequence length="573" mass="63847">MADIALTVPSPKRPFPKDDPLDDEMPNISTKATSTTSSSPPSSPIDQSSRDVSELPSRAMAAQSLPPTSDPSPSNMPSTNTQKTAPPAKRRKLNPLEKAQEQAEKAAKKEAKEKEKAAKEREKAEAATKKEEDRKKKAEEQEQKRKAKEIESRAKEEEKQRKAAEAEAKKNAREEAKLKKERMKNMRFLPFNVPKQATMAPHNRFLPLAEELARVNEHLDSYFTTTSDKASTNSDDIELSAQITDVLASCKVDRGYVPLPVVDIMDRIHGSSHHAVDLDSSLDDRPETLLQQCTMKYIHFGQDVRPPYCGTWTKPQPLERARQLARNPFQQLLPQLDYDYDSEAEWEEPEEGEDVDSDGEEDEEEGDEDMEGFLDDENPPDYLQGRKGQMSNDLVPVCTGLQWEDASGVLHAADGGQAADFSSLKMGALLAPRPPTIDPFTRAYWEEEDSSVAPPTLKEPGILPGMGLMNPPRVPLRDRPHGFNAQLNGKIPKATKAIKAGRLVSAELLPAFRQEIAGSTMTKLAMLEHLKAKYATFPKCKKDDVNATLVALAQRTGVKANDKRWTLFEDNEK</sequence>
<keyword evidence="4" id="KW-0539">Nucleus</keyword>
<evidence type="ECO:0000256" key="2">
    <source>
        <dbReference type="ARBA" id="ARBA00022763"/>
    </source>
</evidence>
<feature type="compositionally biased region" description="Acidic residues" evidence="5">
    <location>
        <begin position="342"/>
        <end position="379"/>
    </location>
</feature>
<comment type="subcellular location">
    <subcellularLocation>
        <location evidence="1">Nucleus</location>
    </subcellularLocation>
</comment>
<dbReference type="GO" id="GO:0033186">
    <property type="term" value="C:CAF-1 complex"/>
    <property type="evidence" value="ECO:0007669"/>
    <property type="project" value="TreeGrafter"/>
</dbReference>
<dbReference type="EMBL" id="CP042186">
    <property type="protein sequence ID" value="QDS68604.1"/>
    <property type="molecule type" value="Genomic_DNA"/>
</dbReference>
<dbReference type="GO" id="GO:0006281">
    <property type="term" value="P:DNA repair"/>
    <property type="evidence" value="ECO:0007669"/>
    <property type="project" value="UniProtKB-KW"/>
</dbReference>
<feature type="compositionally biased region" description="Polar residues" evidence="5">
    <location>
        <begin position="65"/>
        <end position="84"/>
    </location>
</feature>